<accession>I3CI50</accession>
<dbReference type="GO" id="GO:0015627">
    <property type="term" value="C:type II protein secretion system complex"/>
    <property type="evidence" value="ECO:0007669"/>
    <property type="project" value="InterPro"/>
</dbReference>
<evidence type="ECO:0000313" key="14">
    <source>
        <dbReference type="EMBL" id="EIJ43293.1"/>
    </source>
</evidence>
<evidence type="ECO:0000256" key="11">
    <source>
        <dbReference type="SAM" id="Coils"/>
    </source>
</evidence>
<dbReference type="eggNOG" id="COG3297">
    <property type="taxonomic scope" value="Bacteria"/>
</dbReference>
<feature type="coiled-coil region" evidence="11">
    <location>
        <begin position="276"/>
        <end position="324"/>
    </location>
</feature>
<dbReference type="AlphaFoldDB" id="I3CI50"/>
<keyword evidence="5" id="KW-0997">Cell inner membrane</keyword>
<evidence type="ECO:0000256" key="6">
    <source>
        <dbReference type="ARBA" id="ARBA00022692"/>
    </source>
</evidence>
<evidence type="ECO:0000256" key="2">
    <source>
        <dbReference type="ARBA" id="ARBA00005318"/>
    </source>
</evidence>
<dbReference type="Proteomes" id="UP000005744">
    <property type="component" value="Unassembled WGS sequence"/>
</dbReference>
<dbReference type="Gene3D" id="3.30.420.370">
    <property type="match status" value="1"/>
</dbReference>
<name>I3CI50_9GAMM</name>
<dbReference type="NCBIfam" id="TIGR01709">
    <property type="entry name" value="typeII_sec_gspL"/>
    <property type="match status" value="1"/>
</dbReference>
<comment type="subcellular location">
    <subcellularLocation>
        <location evidence="1">Cell inner membrane</location>
        <topology evidence="1">Single-pass membrane protein</topology>
    </subcellularLocation>
</comment>
<dbReference type="InterPro" id="IPR043129">
    <property type="entry name" value="ATPase_NBD"/>
</dbReference>
<gene>
    <name evidence="14" type="ORF">BegalDRAFT_2442</name>
</gene>
<evidence type="ECO:0000313" key="15">
    <source>
        <dbReference type="Proteomes" id="UP000005744"/>
    </source>
</evidence>
<dbReference type="SUPFAM" id="SSF53067">
    <property type="entry name" value="Actin-like ATPase domain"/>
    <property type="match status" value="2"/>
</dbReference>
<dbReference type="InterPro" id="IPR025691">
    <property type="entry name" value="GspL_pp_dom"/>
</dbReference>
<evidence type="ECO:0000256" key="5">
    <source>
        <dbReference type="ARBA" id="ARBA00022519"/>
    </source>
</evidence>
<evidence type="ECO:0000256" key="1">
    <source>
        <dbReference type="ARBA" id="ARBA00004377"/>
    </source>
</evidence>
<dbReference type="OrthoDB" id="7011844at2"/>
<keyword evidence="4" id="KW-1003">Cell membrane</keyword>
<dbReference type="Pfam" id="PF12693">
    <property type="entry name" value="GspL_C"/>
    <property type="match status" value="1"/>
</dbReference>
<evidence type="ECO:0000256" key="4">
    <source>
        <dbReference type="ARBA" id="ARBA00022475"/>
    </source>
</evidence>
<dbReference type="EMBL" id="JH600070">
    <property type="protein sequence ID" value="EIJ43293.1"/>
    <property type="molecule type" value="Genomic_DNA"/>
</dbReference>
<keyword evidence="6" id="KW-0812">Transmembrane</keyword>
<keyword evidence="8" id="KW-1133">Transmembrane helix</keyword>
<dbReference type="Gene3D" id="3.30.1360.100">
    <property type="entry name" value="General secretion pathway protein M, EpsM"/>
    <property type="match status" value="1"/>
</dbReference>
<evidence type="ECO:0000256" key="3">
    <source>
        <dbReference type="ARBA" id="ARBA00022448"/>
    </source>
</evidence>
<evidence type="ECO:0000256" key="8">
    <source>
        <dbReference type="ARBA" id="ARBA00022989"/>
    </source>
</evidence>
<evidence type="ECO:0000256" key="10">
    <source>
        <dbReference type="PIRNR" id="PIRNR015761"/>
    </source>
</evidence>
<dbReference type="RefSeq" id="WP_002690363.1">
    <property type="nucleotide sequence ID" value="NZ_JH600070.1"/>
</dbReference>
<dbReference type="GO" id="GO:0009276">
    <property type="term" value="C:Gram-negative-bacterium-type cell wall"/>
    <property type="evidence" value="ECO:0007669"/>
    <property type="project" value="InterPro"/>
</dbReference>
<dbReference type="STRING" id="395493.BegalDRAFT_2442"/>
<keyword evidence="7 10" id="KW-0653">Protein transport</keyword>
<reference evidence="14 15" key="1">
    <citation type="submission" date="2011-11" db="EMBL/GenBank/DDBJ databases">
        <title>Improved High-Quality Draft sequence of Beggiatoa alba B18lD.</title>
        <authorList>
            <consortium name="US DOE Joint Genome Institute"/>
            <person name="Lucas S."/>
            <person name="Han J."/>
            <person name="Lapidus A."/>
            <person name="Cheng J.-F."/>
            <person name="Goodwin L."/>
            <person name="Pitluck S."/>
            <person name="Peters L."/>
            <person name="Mikhailova N."/>
            <person name="Held B."/>
            <person name="Detter J.C."/>
            <person name="Han C."/>
            <person name="Tapia R."/>
            <person name="Land M."/>
            <person name="Hauser L."/>
            <person name="Kyrpides N."/>
            <person name="Ivanova N."/>
            <person name="Pagani I."/>
            <person name="Samuel K."/>
            <person name="Teske A."/>
            <person name="Mueller J."/>
            <person name="Woyke T."/>
        </authorList>
    </citation>
    <scope>NUCLEOTIDE SEQUENCE [LARGE SCALE GENOMIC DNA]</scope>
    <source>
        <strain evidence="14 15">B18LD</strain>
    </source>
</reference>
<comment type="function">
    <text evidence="10">Inner membrane component of the type II secretion system required for the energy-dependent secretion of extracellular factors such as proteases and toxins from the periplasm.</text>
</comment>
<keyword evidence="11" id="KW-0175">Coiled coil</keyword>
<dbReference type="PIRSF" id="PIRSF015761">
    <property type="entry name" value="Protein_L"/>
    <property type="match status" value="1"/>
</dbReference>
<dbReference type="InterPro" id="IPR024230">
    <property type="entry name" value="GspL_cyto_dom"/>
</dbReference>
<keyword evidence="15" id="KW-1185">Reference proteome</keyword>
<evidence type="ECO:0000259" key="12">
    <source>
        <dbReference type="Pfam" id="PF05134"/>
    </source>
</evidence>
<feature type="domain" description="GspL periplasmic" evidence="13">
    <location>
        <begin position="251"/>
        <end position="406"/>
    </location>
</feature>
<evidence type="ECO:0000256" key="9">
    <source>
        <dbReference type="ARBA" id="ARBA00023136"/>
    </source>
</evidence>
<dbReference type="InterPro" id="IPR007812">
    <property type="entry name" value="T2SS_protein-GspL"/>
</dbReference>
<keyword evidence="9" id="KW-0472">Membrane</keyword>
<sequence>MRYSLLCYLESDADERISWVLHDRAGKVIDNAEHVSLSTLPPATHALTLLVPSTACVLTSAQVPTTQRQRLIQAVPYTLEEQFATDVENLHFALGERIAGEQIAVAVTTQTNMQQWLTLFKNRGYQPQRIIPDVFAVPFANSQAWHIVFYQKMVLVRTGAYSGFSIEPANLQLALQLALQQQPTLPSSLNVYYQKDETPTLTVLSGLGIPIEEQTSPDSCLTWLLQGLIQTPAINLLQGEYRPQDNLQVLWKPWRLTAGLLCVLGAVYVVQQVVAYQSLKQQQTALNTQIETLYRQTFPDAKRIVNARVQMEQQLNQLKNQQTSPQSSEAFLTGLTQLSPALKQAAGLNLKRLDYRQGRFDLELELANLQALEQLKQAFSQAGFAVELQSATSRENGVEARIRLQKS</sequence>
<protein>
    <recommendedName>
        <fullName evidence="10">Type II secretion system protein L</fullName>
        <shortName evidence="10">T2SS protein L</shortName>
    </recommendedName>
</protein>
<evidence type="ECO:0000259" key="13">
    <source>
        <dbReference type="Pfam" id="PF12693"/>
    </source>
</evidence>
<dbReference type="Pfam" id="PF05134">
    <property type="entry name" value="T2SSL"/>
    <property type="match status" value="1"/>
</dbReference>
<proteinExistence type="inferred from homology"/>
<keyword evidence="3 10" id="KW-0813">Transport</keyword>
<dbReference type="GO" id="GO:0015628">
    <property type="term" value="P:protein secretion by the type II secretion system"/>
    <property type="evidence" value="ECO:0007669"/>
    <property type="project" value="InterPro"/>
</dbReference>
<dbReference type="HOGENOM" id="CLU_041016_2_1_6"/>
<dbReference type="CDD" id="cd24017">
    <property type="entry name" value="ASKHA_T2SSL_N"/>
    <property type="match status" value="1"/>
</dbReference>
<comment type="similarity">
    <text evidence="2 10">Belongs to the GSP L family.</text>
</comment>
<dbReference type="GO" id="GO:0005886">
    <property type="term" value="C:plasma membrane"/>
    <property type="evidence" value="ECO:0007669"/>
    <property type="project" value="UniProtKB-SubCell"/>
</dbReference>
<evidence type="ECO:0000256" key="7">
    <source>
        <dbReference type="ARBA" id="ARBA00022927"/>
    </source>
</evidence>
<dbReference type="Gene3D" id="3.30.420.380">
    <property type="match status" value="1"/>
</dbReference>
<organism evidence="14 15">
    <name type="scientific">Beggiatoa alba B18LD</name>
    <dbReference type="NCBI Taxonomy" id="395493"/>
    <lineage>
        <taxon>Bacteria</taxon>
        <taxon>Pseudomonadati</taxon>
        <taxon>Pseudomonadota</taxon>
        <taxon>Gammaproteobacteria</taxon>
        <taxon>Thiotrichales</taxon>
        <taxon>Thiotrichaceae</taxon>
        <taxon>Beggiatoa</taxon>
    </lineage>
</organism>
<feature type="domain" description="GspL cytoplasmic actin-ATPase-like" evidence="12">
    <location>
        <begin position="10"/>
        <end position="244"/>
    </location>
</feature>